<dbReference type="Pfam" id="PF00072">
    <property type="entry name" value="Response_reg"/>
    <property type="match status" value="1"/>
</dbReference>
<comment type="caution">
    <text evidence="4">The sequence shown here is derived from an EMBL/GenBank/DDBJ whole genome shotgun (WGS) entry which is preliminary data.</text>
</comment>
<dbReference type="InterPro" id="IPR050706">
    <property type="entry name" value="Cyclic-di-GMP_PDE-like"/>
</dbReference>
<dbReference type="PROSITE" id="PS50110">
    <property type="entry name" value="RESPONSE_REGULATORY"/>
    <property type="match status" value="1"/>
</dbReference>
<feature type="domain" description="EAL" evidence="3">
    <location>
        <begin position="149"/>
        <end position="403"/>
    </location>
</feature>
<evidence type="ECO:0000313" key="4">
    <source>
        <dbReference type="EMBL" id="MEK0183899.1"/>
    </source>
</evidence>
<evidence type="ECO:0000256" key="1">
    <source>
        <dbReference type="PROSITE-ProRule" id="PRU00169"/>
    </source>
</evidence>
<dbReference type="InterPro" id="IPR001789">
    <property type="entry name" value="Sig_transdc_resp-reg_receiver"/>
</dbReference>
<reference evidence="4 5" key="1">
    <citation type="journal article" date="2020" name="Harmful Algae">
        <title>Molecular and morphological characterization of a novel dihydroanatoxin-a producing Microcoleus species (cyanobacteria) from the Russian River, California, USA.</title>
        <authorList>
            <person name="Conklin K.Y."/>
            <person name="Stancheva R."/>
            <person name="Otten T.G."/>
            <person name="Fadness R."/>
            <person name="Boyer G.L."/>
            <person name="Read B."/>
            <person name="Zhang X."/>
            <person name="Sheath R.G."/>
        </authorList>
    </citation>
    <scope>NUCLEOTIDE SEQUENCE [LARGE SCALE GENOMIC DNA]</scope>
    <source>
        <strain evidence="4 5">PTRS2</strain>
    </source>
</reference>
<dbReference type="SMART" id="SM00052">
    <property type="entry name" value="EAL"/>
    <property type="match status" value="1"/>
</dbReference>
<dbReference type="EMBL" id="JBBLXS010000025">
    <property type="protein sequence ID" value="MEK0183899.1"/>
    <property type="molecule type" value="Genomic_DNA"/>
</dbReference>
<dbReference type="InterPro" id="IPR001633">
    <property type="entry name" value="EAL_dom"/>
</dbReference>
<dbReference type="CDD" id="cd17574">
    <property type="entry name" value="REC_OmpR"/>
    <property type="match status" value="1"/>
</dbReference>
<dbReference type="Gene3D" id="3.20.20.450">
    <property type="entry name" value="EAL domain"/>
    <property type="match status" value="1"/>
</dbReference>
<feature type="modified residue" description="4-aspartylphosphate" evidence="1">
    <location>
        <position position="52"/>
    </location>
</feature>
<dbReference type="SUPFAM" id="SSF141868">
    <property type="entry name" value="EAL domain-like"/>
    <property type="match status" value="1"/>
</dbReference>
<protein>
    <submittedName>
        <fullName evidence="4">EAL domain-containing response regulator</fullName>
    </submittedName>
</protein>
<evidence type="ECO:0000259" key="3">
    <source>
        <dbReference type="PROSITE" id="PS50883"/>
    </source>
</evidence>
<dbReference type="PROSITE" id="PS50883">
    <property type="entry name" value="EAL"/>
    <property type="match status" value="1"/>
</dbReference>
<evidence type="ECO:0000259" key="2">
    <source>
        <dbReference type="PROSITE" id="PS50110"/>
    </source>
</evidence>
<evidence type="ECO:0000313" key="5">
    <source>
        <dbReference type="Proteomes" id="UP001384579"/>
    </source>
</evidence>
<proteinExistence type="predicted"/>
<dbReference type="Gene3D" id="3.40.50.2300">
    <property type="match status" value="1"/>
</dbReference>
<dbReference type="PANTHER" id="PTHR33121:SF70">
    <property type="entry name" value="SIGNALING PROTEIN YKOW"/>
    <property type="match status" value="1"/>
</dbReference>
<keyword evidence="5" id="KW-1185">Reference proteome</keyword>
<dbReference type="RefSeq" id="WP_340522523.1">
    <property type="nucleotide sequence ID" value="NZ_JBBLXS010000025.1"/>
</dbReference>
<dbReference type="InterPro" id="IPR035919">
    <property type="entry name" value="EAL_sf"/>
</dbReference>
<gene>
    <name evidence="4" type="ORF">WMG39_03445</name>
</gene>
<dbReference type="SUPFAM" id="SSF52172">
    <property type="entry name" value="CheY-like"/>
    <property type="match status" value="1"/>
</dbReference>
<keyword evidence="1" id="KW-0597">Phosphoprotein</keyword>
<dbReference type="Proteomes" id="UP001384579">
    <property type="component" value="Unassembled WGS sequence"/>
</dbReference>
<name>A0ABU8YHS1_9CYAN</name>
<dbReference type="PANTHER" id="PTHR33121">
    <property type="entry name" value="CYCLIC DI-GMP PHOSPHODIESTERASE PDEF"/>
    <property type="match status" value="1"/>
</dbReference>
<sequence>MKKILVIEDDRVIRENIIKILKFERFDAMGAENGMQGLSLAMSNLPDVILCDVIMPELNGYGVLMALRSNPATATVPFVFLTGKADRAEMRQGMELGADDYLTKPFTKAELVGAIASRLKKQEAFVEQYNNLQIQTNEHIIEQDASEKLIILKKSLYTALRREEFLVYYQPLVSLTTGKIVGAEALVRWKHPEKGLIPPTEFIPVAEQTGFIIPLGEWILQTACKHLKSWKNEGFSGLRVAVNLSPRQFHQPELSTRVAEILEKIGLEPNSLELELTESLMIEDTESAIATLTQLKKLGVSISIDDFGTGYSSLSYLTQYPFDTLKIDRSFIRNITDGSRNAAIVKAIIEMAHSLSLEVIAEGVETESEKDFIMRYQCDYMQGYLFSRPLPETDFEQLLKEGN</sequence>
<dbReference type="Pfam" id="PF00563">
    <property type="entry name" value="EAL"/>
    <property type="match status" value="1"/>
</dbReference>
<dbReference type="SMART" id="SM00448">
    <property type="entry name" value="REC"/>
    <property type="match status" value="1"/>
</dbReference>
<organism evidence="4 5">
    <name type="scientific">Microcoleus anatoxicus PTRS2</name>
    <dbReference type="NCBI Taxonomy" id="2705321"/>
    <lineage>
        <taxon>Bacteria</taxon>
        <taxon>Bacillati</taxon>
        <taxon>Cyanobacteriota</taxon>
        <taxon>Cyanophyceae</taxon>
        <taxon>Oscillatoriophycideae</taxon>
        <taxon>Oscillatoriales</taxon>
        <taxon>Microcoleaceae</taxon>
        <taxon>Microcoleus</taxon>
        <taxon>Microcoleus anatoxicus</taxon>
    </lineage>
</organism>
<feature type="domain" description="Response regulatory" evidence="2">
    <location>
        <begin position="3"/>
        <end position="119"/>
    </location>
</feature>
<dbReference type="CDD" id="cd01948">
    <property type="entry name" value="EAL"/>
    <property type="match status" value="1"/>
</dbReference>
<accession>A0ABU8YHS1</accession>
<dbReference type="InterPro" id="IPR011006">
    <property type="entry name" value="CheY-like_superfamily"/>
</dbReference>